<evidence type="ECO:0000259" key="2">
    <source>
        <dbReference type="Pfam" id="PF14317"/>
    </source>
</evidence>
<dbReference type="InterPro" id="IPR025588">
    <property type="entry name" value="YcxB-like_C"/>
</dbReference>
<name>A0A0L8J5Z3_STRVR</name>
<sequence>MSDIRQTSFTVSGALTRDEFNEAVKAVGLFRRMWLIVFVGSALIAFQSVSLSADGGSVRPVPLGVAVVFIAVWLGIVRVLTTRYYRAGHASEEKQTTADDTGITVSRSDETRQMAWRELSRYRETTRLHVLVGRRGRKACLLVVPKRLFGRPDESELFSTFLSNQVGRRH</sequence>
<dbReference type="Pfam" id="PF14317">
    <property type="entry name" value="YcxB"/>
    <property type="match status" value="1"/>
</dbReference>
<accession>A0A0L8J5Z3</accession>
<protein>
    <recommendedName>
        <fullName evidence="2">YcxB-like C-terminal domain-containing protein</fullName>
    </recommendedName>
</protein>
<keyword evidence="1" id="KW-0812">Transmembrane</keyword>
<proteinExistence type="predicted"/>
<feature type="transmembrane region" description="Helical" evidence="1">
    <location>
        <begin position="33"/>
        <end position="51"/>
    </location>
</feature>
<gene>
    <name evidence="3" type="ORF">ADK34_37885</name>
</gene>
<evidence type="ECO:0000313" key="3">
    <source>
        <dbReference type="EMBL" id="KOG08944.1"/>
    </source>
</evidence>
<dbReference type="AlphaFoldDB" id="A0A0L8J5Z3"/>
<keyword evidence="1" id="KW-1133">Transmembrane helix</keyword>
<dbReference type="Proteomes" id="UP000037023">
    <property type="component" value="Unassembled WGS sequence"/>
</dbReference>
<organism evidence="3 4">
    <name type="scientific">Streptomyces viridochromogenes</name>
    <dbReference type="NCBI Taxonomy" id="1938"/>
    <lineage>
        <taxon>Bacteria</taxon>
        <taxon>Bacillati</taxon>
        <taxon>Actinomycetota</taxon>
        <taxon>Actinomycetes</taxon>
        <taxon>Kitasatosporales</taxon>
        <taxon>Streptomycetaceae</taxon>
        <taxon>Streptomyces</taxon>
    </lineage>
</organism>
<keyword evidence="1" id="KW-0472">Membrane</keyword>
<dbReference type="RefSeq" id="WP_053194645.1">
    <property type="nucleotide sequence ID" value="NZ_LGUP01000403.1"/>
</dbReference>
<dbReference type="EMBL" id="LGUP01000403">
    <property type="protein sequence ID" value="KOG08944.1"/>
    <property type="molecule type" value="Genomic_DNA"/>
</dbReference>
<dbReference type="PATRIC" id="fig|1938.6.peg.8161"/>
<comment type="caution">
    <text evidence="3">The sequence shown here is derived from an EMBL/GenBank/DDBJ whole genome shotgun (WGS) entry which is preliminary data.</text>
</comment>
<feature type="transmembrane region" description="Helical" evidence="1">
    <location>
        <begin position="63"/>
        <end position="81"/>
    </location>
</feature>
<reference evidence="3 4" key="1">
    <citation type="submission" date="2015-06" db="EMBL/GenBank/DDBJ databases">
        <authorList>
            <person name="Hoefler B.C."/>
            <person name="Straight P.D."/>
        </authorList>
    </citation>
    <scope>NUCLEOTIDE SEQUENCE [LARGE SCALE GENOMIC DNA]</scope>
    <source>
        <strain evidence="3 4">NRRL 3427</strain>
    </source>
</reference>
<evidence type="ECO:0000256" key="1">
    <source>
        <dbReference type="SAM" id="Phobius"/>
    </source>
</evidence>
<evidence type="ECO:0000313" key="4">
    <source>
        <dbReference type="Proteomes" id="UP000037023"/>
    </source>
</evidence>
<dbReference type="OrthoDB" id="4164958at2"/>
<feature type="domain" description="YcxB-like C-terminal" evidence="2">
    <location>
        <begin position="99"/>
        <end position="162"/>
    </location>
</feature>